<dbReference type="InterPro" id="IPR002126">
    <property type="entry name" value="Cadherin-like_dom"/>
</dbReference>
<dbReference type="InterPro" id="IPR015919">
    <property type="entry name" value="Cadherin-like_sf"/>
</dbReference>
<organism evidence="7 8">
    <name type="scientific">Tenebrio molitor</name>
    <name type="common">Yellow mealworm beetle</name>
    <dbReference type="NCBI Taxonomy" id="7067"/>
    <lineage>
        <taxon>Eukaryota</taxon>
        <taxon>Metazoa</taxon>
        <taxon>Ecdysozoa</taxon>
        <taxon>Arthropoda</taxon>
        <taxon>Hexapoda</taxon>
        <taxon>Insecta</taxon>
        <taxon>Pterygota</taxon>
        <taxon>Neoptera</taxon>
        <taxon>Endopterygota</taxon>
        <taxon>Coleoptera</taxon>
        <taxon>Polyphaga</taxon>
        <taxon>Cucujiformia</taxon>
        <taxon>Tenebrionidae</taxon>
        <taxon>Tenebrio</taxon>
    </lineage>
</organism>
<accession>A0A8J6LIN6</accession>
<evidence type="ECO:0000259" key="6">
    <source>
        <dbReference type="PROSITE" id="PS50268"/>
    </source>
</evidence>
<evidence type="ECO:0000256" key="5">
    <source>
        <dbReference type="PROSITE-ProRule" id="PRU00043"/>
    </source>
</evidence>
<evidence type="ECO:0000313" key="8">
    <source>
        <dbReference type="Proteomes" id="UP000719412"/>
    </source>
</evidence>
<dbReference type="EMBL" id="JABDTM020023442">
    <property type="protein sequence ID" value="KAH0815181.1"/>
    <property type="molecule type" value="Genomic_DNA"/>
</dbReference>
<evidence type="ECO:0000256" key="3">
    <source>
        <dbReference type="ARBA" id="ARBA00022837"/>
    </source>
</evidence>
<dbReference type="CDD" id="cd11304">
    <property type="entry name" value="Cadherin_repeat"/>
    <property type="match status" value="1"/>
</dbReference>
<keyword evidence="2" id="KW-0677">Repeat</keyword>
<dbReference type="PANTHER" id="PTHR24027">
    <property type="entry name" value="CADHERIN-23"/>
    <property type="match status" value="1"/>
</dbReference>
<dbReference type="Proteomes" id="UP000719412">
    <property type="component" value="Unassembled WGS sequence"/>
</dbReference>
<dbReference type="PANTHER" id="PTHR24027:SF438">
    <property type="entry name" value="CADHERIN 23"/>
    <property type="match status" value="1"/>
</dbReference>
<reference evidence="7" key="2">
    <citation type="submission" date="2021-08" db="EMBL/GenBank/DDBJ databases">
        <authorList>
            <person name="Eriksson T."/>
        </authorList>
    </citation>
    <scope>NUCLEOTIDE SEQUENCE</scope>
    <source>
        <strain evidence="7">Stoneville</strain>
        <tissue evidence="7">Whole head</tissue>
    </source>
</reference>
<evidence type="ECO:0000256" key="1">
    <source>
        <dbReference type="ARBA" id="ARBA00004370"/>
    </source>
</evidence>
<evidence type="ECO:0000313" key="7">
    <source>
        <dbReference type="EMBL" id="KAH0815181.1"/>
    </source>
</evidence>
<evidence type="ECO:0000256" key="2">
    <source>
        <dbReference type="ARBA" id="ARBA00022737"/>
    </source>
</evidence>
<dbReference type="GO" id="GO:0008013">
    <property type="term" value="F:beta-catenin binding"/>
    <property type="evidence" value="ECO:0007669"/>
    <property type="project" value="TreeGrafter"/>
</dbReference>
<dbReference type="GO" id="GO:0045296">
    <property type="term" value="F:cadherin binding"/>
    <property type="evidence" value="ECO:0007669"/>
    <property type="project" value="TreeGrafter"/>
</dbReference>
<dbReference type="GO" id="GO:0016342">
    <property type="term" value="C:catenin complex"/>
    <property type="evidence" value="ECO:0007669"/>
    <property type="project" value="TreeGrafter"/>
</dbReference>
<dbReference type="GO" id="GO:0016477">
    <property type="term" value="P:cell migration"/>
    <property type="evidence" value="ECO:0007669"/>
    <property type="project" value="TreeGrafter"/>
</dbReference>
<protein>
    <recommendedName>
        <fullName evidence="6">Cadherin domain-containing protein</fullName>
    </recommendedName>
</protein>
<evidence type="ECO:0000256" key="4">
    <source>
        <dbReference type="ARBA" id="ARBA00023136"/>
    </source>
</evidence>
<keyword evidence="3 5" id="KW-0106">Calcium</keyword>
<feature type="domain" description="Cadherin" evidence="6">
    <location>
        <begin position="193"/>
        <end position="303"/>
    </location>
</feature>
<feature type="domain" description="Cadherin" evidence="6">
    <location>
        <begin position="94"/>
        <end position="191"/>
    </location>
</feature>
<dbReference type="SMART" id="SM00112">
    <property type="entry name" value="CA"/>
    <property type="match status" value="2"/>
</dbReference>
<dbReference type="InterPro" id="IPR039808">
    <property type="entry name" value="Cadherin"/>
</dbReference>
<dbReference type="GO" id="GO:0007156">
    <property type="term" value="P:homophilic cell adhesion via plasma membrane adhesion molecules"/>
    <property type="evidence" value="ECO:0007669"/>
    <property type="project" value="InterPro"/>
</dbReference>
<keyword evidence="8" id="KW-1185">Reference proteome</keyword>
<proteinExistence type="predicted"/>
<dbReference type="PROSITE" id="PS50268">
    <property type="entry name" value="CADHERIN_2"/>
    <property type="match status" value="2"/>
</dbReference>
<gene>
    <name evidence="7" type="ORF">GEV33_007610</name>
</gene>
<name>A0A8J6LIN6_TENMO</name>
<reference evidence="7" key="1">
    <citation type="journal article" date="2020" name="J Insects Food Feed">
        <title>The yellow mealworm (Tenebrio molitor) genome: a resource for the emerging insects as food and feed industry.</title>
        <authorList>
            <person name="Eriksson T."/>
            <person name="Andere A."/>
            <person name="Kelstrup H."/>
            <person name="Emery V."/>
            <person name="Picard C."/>
        </authorList>
    </citation>
    <scope>NUCLEOTIDE SEQUENCE</scope>
    <source>
        <strain evidence="7">Stoneville</strain>
        <tissue evidence="7">Whole head</tissue>
    </source>
</reference>
<dbReference type="Gene3D" id="2.60.40.60">
    <property type="entry name" value="Cadherins"/>
    <property type="match status" value="2"/>
</dbReference>
<sequence>MTGMTTNFELLDAELKTDDNVNYQLIVNLLDYESLNSGEDSVLVAIGEVSNSATMQALQILIKNLDDEHPTLIVSNCIFEEETVIDVNNSPCSFTITDPDGFLDTMDFSNIVGSKGEADIFEFAYKTQPSYGDRESEIYLVLKDGQILDYEAITLFSFKVEAQDNAHHPTTPASVPIIVQVKDMPDQTPVWDIAFPKIITITEKTKTEIQVSAIDGDYGINNDITYTVEDPNKFATVDAKSGLITVSPIDKDKGFDQVTLTVTAIEVQQPNSTLVGTIRLIIEDIDDSITRFKTNLICSGPVVEELVSFDKHMLKHKNISLIRAKALSQNFAHAF</sequence>
<dbReference type="SUPFAM" id="SSF49313">
    <property type="entry name" value="Cadherin-like"/>
    <property type="match status" value="2"/>
</dbReference>
<dbReference type="AlphaFoldDB" id="A0A8J6LIN6"/>
<comment type="caution">
    <text evidence="7">The sequence shown here is derived from an EMBL/GenBank/DDBJ whole genome shotgun (WGS) entry which is preliminary data.</text>
</comment>
<dbReference type="GO" id="GO:0005509">
    <property type="term" value="F:calcium ion binding"/>
    <property type="evidence" value="ECO:0007669"/>
    <property type="project" value="UniProtKB-UniRule"/>
</dbReference>
<comment type="subcellular location">
    <subcellularLocation>
        <location evidence="1">Membrane</location>
    </subcellularLocation>
</comment>
<keyword evidence="4" id="KW-0472">Membrane</keyword>